<dbReference type="SUPFAM" id="SSF57959">
    <property type="entry name" value="Leucine zipper domain"/>
    <property type="match status" value="1"/>
</dbReference>
<dbReference type="Pfam" id="PF00170">
    <property type="entry name" value="bZIP_1"/>
    <property type="match status" value="1"/>
</dbReference>
<accession>A0A9P6JA27</accession>
<dbReference type="AlphaFoldDB" id="A0A9P6JA27"/>
<organism evidence="5 6">
    <name type="scientific">Mortierella alpina</name>
    <name type="common">Oleaginous fungus</name>
    <name type="synonym">Mortierella renispora</name>
    <dbReference type="NCBI Taxonomy" id="64518"/>
    <lineage>
        <taxon>Eukaryota</taxon>
        <taxon>Fungi</taxon>
        <taxon>Fungi incertae sedis</taxon>
        <taxon>Mucoromycota</taxon>
        <taxon>Mortierellomycotina</taxon>
        <taxon>Mortierellomycetes</taxon>
        <taxon>Mortierellales</taxon>
        <taxon>Mortierellaceae</taxon>
        <taxon>Mortierella</taxon>
    </lineage>
</organism>
<dbReference type="PANTHER" id="PTHR40621:SF6">
    <property type="entry name" value="AP-1-LIKE TRANSCRIPTION FACTOR YAP1-RELATED"/>
    <property type="match status" value="1"/>
</dbReference>
<feature type="region of interest" description="Disordered" evidence="3">
    <location>
        <begin position="392"/>
        <end position="446"/>
    </location>
</feature>
<feature type="compositionally biased region" description="Polar residues" evidence="3">
    <location>
        <begin position="409"/>
        <end position="426"/>
    </location>
</feature>
<reference evidence="5" key="1">
    <citation type="journal article" date="2020" name="Fungal Divers.">
        <title>Resolving the Mortierellaceae phylogeny through synthesis of multi-gene phylogenetics and phylogenomics.</title>
        <authorList>
            <person name="Vandepol N."/>
            <person name="Liber J."/>
            <person name="Desiro A."/>
            <person name="Na H."/>
            <person name="Kennedy M."/>
            <person name="Barry K."/>
            <person name="Grigoriev I.V."/>
            <person name="Miller A.N."/>
            <person name="O'Donnell K."/>
            <person name="Stajich J.E."/>
            <person name="Bonito G."/>
        </authorList>
    </citation>
    <scope>NUCLEOTIDE SEQUENCE</scope>
    <source>
        <strain evidence="5">CK1249</strain>
    </source>
</reference>
<evidence type="ECO:0000256" key="3">
    <source>
        <dbReference type="SAM" id="MobiDB-lite"/>
    </source>
</evidence>
<feature type="domain" description="BZIP" evidence="4">
    <location>
        <begin position="16"/>
        <end position="31"/>
    </location>
</feature>
<evidence type="ECO:0000313" key="6">
    <source>
        <dbReference type="Proteomes" id="UP000738359"/>
    </source>
</evidence>
<dbReference type="Gene3D" id="1.20.5.170">
    <property type="match status" value="1"/>
</dbReference>
<feature type="region of interest" description="Disordered" evidence="3">
    <location>
        <begin position="206"/>
        <end position="252"/>
    </location>
</feature>
<protein>
    <recommendedName>
        <fullName evidence="4">BZIP domain-containing protein</fullName>
    </recommendedName>
</protein>
<dbReference type="PANTHER" id="PTHR40621">
    <property type="entry name" value="TRANSCRIPTION FACTOR KAPC-RELATED"/>
    <property type="match status" value="1"/>
</dbReference>
<dbReference type="PROSITE" id="PS00036">
    <property type="entry name" value="BZIP_BASIC"/>
    <property type="match status" value="1"/>
</dbReference>
<sequence>MTLPEAVETPEEIAIRRAEQNRAAQRAFRQRKQKYIKWLESKAEELDEVYRIMALVRAENQQLCHVVAELEEKLSAAKGTFSSISASPLSTRSGPSTDCAIKAKGDAGVSCGNRGYTVDGSLGSEISMRLMNLAMLPSLGGPNSLDQDATLMSRSRSLSSLQDSSNNGVHNTKGKMAFKMSQQTKQQGTLLQTALQPSQLFFSQYQDRHHNSKQQQQQQQQHLLSSGDMTDQPEDQPTGQENGESWMSYSPSSASASSSSMLVLNTSTPAPGSSCLPRVSAAASVLLSPQSNHDDPSPSASVAHDYIIDAAQGHQQIQALPNSNELNGIAQNNHMISPLVFTQHSNTDIAQPTAHPTGSNATSPTQNAHTPIQARNKQFSAYHHPYAYTTFNNHYQHPAQPPRGAQPHHPQSSSSMDTHMQQQVGSLQWDDDDGGESDIGRGRRSSMPILHLSMPFSSAGAYDPGALTTGTVDGVDRQGVSQSEVQFRLQQQHPHQYQQHLQHQQQLHQYQPKQELYEVPFSALDAHLVQGHSHSLKQLSAEQQQQYQHRQQQQVIYGL</sequence>
<keyword evidence="2" id="KW-0539">Nucleus</keyword>
<comment type="subcellular location">
    <subcellularLocation>
        <location evidence="1">Nucleus</location>
    </subcellularLocation>
</comment>
<evidence type="ECO:0000256" key="1">
    <source>
        <dbReference type="ARBA" id="ARBA00004123"/>
    </source>
</evidence>
<name>A0A9P6JA27_MORAP</name>
<dbReference type="InterPro" id="IPR046347">
    <property type="entry name" value="bZIP_sf"/>
</dbReference>
<gene>
    <name evidence="5" type="ORF">BGZ70_004399</name>
</gene>
<dbReference type="EMBL" id="JAAAHY010000234">
    <property type="protein sequence ID" value="KAF9965638.1"/>
    <property type="molecule type" value="Genomic_DNA"/>
</dbReference>
<keyword evidence="6" id="KW-1185">Reference proteome</keyword>
<feature type="compositionally biased region" description="Polar residues" evidence="3">
    <location>
        <begin position="222"/>
        <end position="243"/>
    </location>
</feature>
<dbReference type="SMART" id="SM00338">
    <property type="entry name" value="BRLZ"/>
    <property type="match status" value="1"/>
</dbReference>
<proteinExistence type="predicted"/>
<dbReference type="GO" id="GO:0000976">
    <property type="term" value="F:transcription cis-regulatory region binding"/>
    <property type="evidence" value="ECO:0007669"/>
    <property type="project" value="InterPro"/>
</dbReference>
<feature type="region of interest" description="Disordered" evidence="3">
    <location>
        <begin position="349"/>
        <end position="370"/>
    </location>
</feature>
<evidence type="ECO:0000259" key="4">
    <source>
        <dbReference type="PROSITE" id="PS00036"/>
    </source>
</evidence>
<dbReference type="OrthoDB" id="2593073at2759"/>
<evidence type="ECO:0000313" key="5">
    <source>
        <dbReference type="EMBL" id="KAF9965638.1"/>
    </source>
</evidence>
<dbReference type="InterPro" id="IPR004827">
    <property type="entry name" value="bZIP"/>
</dbReference>
<comment type="caution">
    <text evidence="5">The sequence shown here is derived from an EMBL/GenBank/DDBJ whole genome shotgun (WGS) entry which is preliminary data.</text>
</comment>
<dbReference type="InterPro" id="IPR050936">
    <property type="entry name" value="AP-1-like"/>
</dbReference>
<dbReference type="GO" id="GO:0001228">
    <property type="term" value="F:DNA-binding transcription activator activity, RNA polymerase II-specific"/>
    <property type="evidence" value="ECO:0007669"/>
    <property type="project" value="TreeGrafter"/>
</dbReference>
<dbReference type="CDD" id="cd14688">
    <property type="entry name" value="bZIP_YAP"/>
    <property type="match status" value="1"/>
</dbReference>
<dbReference type="GO" id="GO:0090575">
    <property type="term" value="C:RNA polymerase II transcription regulator complex"/>
    <property type="evidence" value="ECO:0007669"/>
    <property type="project" value="TreeGrafter"/>
</dbReference>
<evidence type="ECO:0000256" key="2">
    <source>
        <dbReference type="ARBA" id="ARBA00023242"/>
    </source>
</evidence>
<dbReference type="Proteomes" id="UP000738359">
    <property type="component" value="Unassembled WGS sequence"/>
</dbReference>